<keyword evidence="2" id="KW-0805">Transcription regulation</keyword>
<evidence type="ECO:0000256" key="2">
    <source>
        <dbReference type="ARBA" id="ARBA00023015"/>
    </source>
</evidence>
<protein>
    <submittedName>
        <fullName evidence="6">LysR substrate-binding domain-containing protein</fullName>
    </submittedName>
</protein>
<keyword evidence="4" id="KW-0804">Transcription</keyword>
<dbReference type="EMBL" id="JAXCLW010000002">
    <property type="protein sequence ID" value="MDY0882836.1"/>
    <property type="molecule type" value="Genomic_DNA"/>
</dbReference>
<keyword evidence="7" id="KW-1185">Reference proteome</keyword>
<dbReference type="PANTHER" id="PTHR30537:SF5">
    <property type="entry name" value="HTH-TYPE TRANSCRIPTIONAL ACTIVATOR TTDR-RELATED"/>
    <property type="match status" value="1"/>
</dbReference>
<dbReference type="Pfam" id="PF00126">
    <property type="entry name" value="HTH_1"/>
    <property type="match status" value="1"/>
</dbReference>
<dbReference type="InterPro" id="IPR000847">
    <property type="entry name" value="LysR_HTH_N"/>
</dbReference>
<comment type="similarity">
    <text evidence="1">Belongs to the LysR transcriptional regulatory family.</text>
</comment>
<dbReference type="InterPro" id="IPR005119">
    <property type="entry name" value="LysR_subst-bd"/>
</dbReference>
<dbReference type="PRINTS" id="PR00039">
    <property type="entry name" value="HTHLYSR"/>
</dbReference>
<dbReference type="Proteomes" id="UP001279642">
    <property type="component" value="Unassembled WGS sequence"/>
</dbReference>
<organism evidence="6 7">
    <name type="scientific">Dongia soli</name>
    <dbReference type="NCBI Taxonomy" id="600628"/>
    <lineage>
        <taxon>Bacteria</taxon>
        <taxon>Pseudomonadati</taxon>
        <taxon>Pseudomonadota</taxon>
        <taxon>Alphaproteobacteria</taxon>
        <taxon>Rhodospirillales</taxon>
        <taxon>Dongiaceae</taxon>
        <taxon>Dongia</taxon>
    </lineage>
</organism>
<dbReference type="Pfam" id="PF03466">
    <property type="entry name" value="LysR_substrate"/>
    <property type="match status" value="1"/>
</dbReference>
<evidence type="ECO:0000256" key="3">
    <source>
        <dbReference type="ARBA" id="ARBA00023125"/>
    </source>
</evidence>
<feature type="domain" description="HTH lysR-type" evidence="5">
    <location>
        <begin position="1"/>
        <end position="56"/>
    </location>
</feature>
<gene>
    <name evidence="6" type="ORF">SMD27_08275</name>
</gene>
<keyword evidence="3" id="KW-0238">DNA-binding</keyword>
<dbReference type="InterPro" id="IPR036390">
    <property type="entry name" value="WH_DNA-bd_sf"/>
</dbReference>
<dbReference type="InterPro" id="IPR036388">
    <property type="entry name" value="WH-like_DNA-bd_sf"/>
</dbReference>
<evidence type="ECO:0000313" key="6">
    <source>
        <dbReference type="EMBL" id="MDY0882836.1"/>
    </source>
</evidence>
<dbReference type="SUPFAM" id="SSF46785">
    <property type="entry name" value="Winged helix' DNA-binding domain"/>
    <property type="match status" value="1"/>
</dbReference>
<dbReference type="CDD" id="cd08432">
    <property type="entry name" value="PBP2_GcdR_TrpI_HvrB_AmpR_like"/>
    <property type="match status" value="1"/>
</dbReference>
<evidence type="ECO:0000256" key="1">
    <source>
        <dbReference type="ARBA" id="ARBA00009437"/>
    </source>
</evidence>
<proteinExistence type="inferred from homology"/>
<dbReference type="SUPFAM" id="SSF53850">
    <property type="entry name" value="Periplasmic binding protein-like II"/>
    <property type="match status" value="1"/>
</dbReference>
<sequence length="299" mass="32863">MTSLVVFEAAGRLNNFTAASQELNVTQAAVSRQILGLESHLGVTLFHRQHRQVRLTAEGIALHQAVSQGLLAIVDCVQRLTAAQNRSAISIGATLGFATLWLMPRLSEFNAEHPDIQLRLISSDTLGSLADEQLDLAIRYGTGNWSDVHAQRMFGGEVFPVCSPSLLKRFPIPNGIADVEKLPLLEMEIVDPSWTTWETWRAANSAHPKLGSRRLRFNNYPLLIQSAIAGQGVALGWRYLIDDALNAGQLVRPFPGSFKTDLDFYLIEPANRRESPAVAVLKSWLLKHAAKAAVNDIPA</sequence>
<comment type="caution">
    <text evidence="6">The sequence shown here is derived from an EMBL/GenBank/DDBJ whole genome shotgun (WGS) entry which is preliminary data.</text>
</comment>
<dbReference type="RefSeq" id="WP_320507895.1">
    <property type="nucleotide sequence ID" value="NZ_JAXCLW010000002.1"/>
</dbReference>
<dbReference type="PROSITE" id="PS50931">
    <property type="entry name" value="HTH_LYSR"/>
    <property type="match status" value="1"/>
</dbReference>
<dbReference type="Gene3D" id="1.10.10.10">
    <property type="entry name" value="Winged helix-like DNA-binding domain superfamily/Winged helix DNA-binding domain"/>
    <property type="match status" value="1"/>
</dbReference>
<evidence type="ECO:0000256" key="4">
    <source>
        <dbReference type="ARBA" id="ARBA00023163"/>
    </source>
</evidence>
<dbReference type="Gene3D" id="3.40.190.10">
    <property type="entry name" value="Periplasmic binding protein-like II"/>
    <property type="match status" value="2"/>
</dbReference>
<evidence type="ECO:0000313" key="7">
    <source>
        <dbReference type="Proteomes" id="UP001279642"/>
    </source>
</evidence>
<dbReference type="InterPro" id="IPR058163">
    <property type="entry name" value="LysR-type_TF_proteobact-type"/>
</dbReference>
<evidence type="ECO:0000259" key="5">
    <source>
        <dbReference type="PROSITE" id="PS50931"/>
    </source>
</evidence>
<dbReference type="PANTHER" id="PTHR30537">
    <property type="entry name" value="HTH-TYPE TRANSCRIPTIONAL REGULATOR"/>
    <property type="match status" value="1"/>
</dbReference>
<name>A0ABU5E9L2_9PROT</name>
<reference evidence="6 7" key="1">
    <citation type="journal article" date="2016" name="Antonie Van Leeuwenhoek">
        <title>Dongia soli sp. nov., isolated from soil from Dokdo, Korea.</title>
        <authorList>
            <person name="Kim D.U."/>
            <person name="Lee H."/>
            <person name="Kim H."/>
            <person name="Kim S.G."/>
            <person name="Ka J.O."/>
        </authorList>
    </citation>
    <scope>NUCLEOTIDE SEQUENCE [LARGE SCALE GENOMIC DNA]</scope>
    <source>
        <strain evidence="6 7">D78</strain>
    </source>
</reference>
<accession>A0ABU5E9L2</accession>